<dbReference type="GO" id="GO:0016747">
    <property type="term" value="F:acyltransferase activity, transferring groups other than amino-acyl groups"/>
    <property type="evidence" value="ECO:0007669"/>
    <property type="project" value="InterPro"/>
</dbReference>
<keyword evidence="3" id="KW-1185">Reference proteome</keyword>
<protein>
    <recommendedName>
        <fullName evidence="1">N-acetyltransferase domain-containing protein</fullName>
    </recommendedName>
</protein>
<dbReference type="InterPro" id="IPR000182">
    <property type="entry name" value="GNAT_dom"/>
</dbReference>
<sequence length="189" mass="19964">MARALREAGPEPEERETVLALDLRELPASVTDRLRTLGDVRSVDVAGLADYERISRESGRKDSAAERTRLARTMAEQPDGMQVHVAYRDGAPVSGGRLYLPVGGALENHGAAELAGGRTVPRHRRQGLFTATVLSRISAAVAAGANTLWVDALPTSAPILGKLGFTPVTWTQPYVLAVTPAPPAPPAAA</sequence>
<dbReference type="SUPFAM" id="SSF55729">
    <property type="entry name" value="Acyl-CoA N-acyltransferases (Nat)"/>
    <property type="match status" value="1"/>
</dbReference>
<evidence type="ECO:0000313" key="3">
    <source>
        <dbReference type="Proteomes" id="UP000315730"/>
    </source>
</evidence>
<dbReference type="PROSITE" id="PS51186">
    <property type="entry name" value="GNAT"/>
    <property type="match status" value="1"/>
</dbReference>
<dbReference type="EMBL" id="BJNW01000007">
    <property type="protein sequence ID" value="GEC98951.1"/>
    <property type="molecule type" value="Genomic_DNA"/>
</dbReference>
<gene>
    <name evidence="2" type="ORF">KVA01_11060</name>
</gene>
<name>A0A4Y4D1D8_KOCVA</name>
<organism evidence="2 3">
    <name type="scientific">Kocuria varians</name>
    <name type="common">Micrococcus varians</name>
    <dbReference type="NCBI Taxonomy" id="1272"/>
    <lineage>
        <taxon>Bacteria</taxon>
        <taxon>Bacillati</taxon>
        <taxon>Actinomycetota</taxon>
        <taxon>Actinomycetes</taxon>
        <taxon>Micrococcales</taxon>
        <taxon>Micrococcaceae</taxon>
        <taxon>Kocuria</taxon>
    </lineage>
</organism>
<dbReference type="Proteomes" id="UP000315730">
    <property type="component" value="Unassembled WGS sequence"/>
</dbReference>
<dbReference type="InterPro" id="IPR016181">
    <property type="entry name" value="Acyl_CoA_acyltransferase"/>
</dbReference>
<evidence type="ECO:0000313" key="2">
    <source>
        <dbReference type="EMBL" id="GEC98951.1"/>
    </source>
</evidence>
<comment type="caution">
    <text evidence="2">The sequence shown here is derived from an EMBL/GenBank/DDBJ whole genome shotgun (WGS) entry which is preliminary data.</text>
</comment>
<accession>A0A4Y4D1D8</accession>
<proteinExistence type="predicted"/>
<dbReference type="AlphaFoldDB" id="A0A4Y4D1D8"/>
<reference evidence="2 3" key="1">
    <citation type="submission" date="2019-06" db="EMBL/GenBank/DDBJ databases">
        <title>Whole genome shotgun sequence of Kocuria varians NBRC 15358.</title>
        <authorList>
            <person name="Hosoyama A."/>
            <person name="Uohara A."/>
            <person name="Ohji S."/>
            <person name="Ichikawa N."/>
        </authorList>
    </citation>
    <scope>NUCLEOTIDE SEQUENCE [LARGE SCALE GENOMIC DNA]</scope>
    <source>
        <strain evidence="2 3">NBRC 15358</strain>
    </source>
</reference>
<dbReference type="Gene3D" id="3.40.630.30">
    <property type="match status" value="1"/>
</dbReference>
<feature type="domain" description="N-acetyltransferase" evidence="1">
    <location>
        <begin position="38"/>
        <end position="185"/>
    </location>
</feature>
<evidence type="ECO:0000259" key="1">
    <source>
        <dbReference type="PROSITE" id="PS51186"/>
    </source>
</evidence>